<sequence>MTATRPALPRSLVQAMARGGRGRCPRCGQARLFARWLKPVDHCPACGQDWRGHCADDFPPYIAILVTGHVMAPVLIALGLETTLSAPVMMALCLVPTAGLVLGLLPVAKGAVIALQWWLGLHGFATAPGRDLVEK</sequence>
<feature type="transmembrane region" description="Helical" evidence="1">
    <location>
        <begin position="61"/>
        <end position="80"/>
    </location>
</feature>
<organism evidence="2 3">
    <name type="scientific">Novosphingobium pituita</name>
    <dbReference type="NCBI Taxonomy" id="3056842"/>
    <lineage>
        <taxon>Bacteria</taxon>
        <taxon>Pseudomonadati</taxon>
        <taxon>Pseudomonadota</taxon>
        <taxon>Alphaproteobacteria</taxon>
        <taxon>Sphingomonadales</taxon>
        <taxon>Sphingomonadaceae</taxon>
        <taxon>Novosphingobium</taxon>
    </lineage>
</organism>
<keyword evidence="3" id="KW-1185">Reference proteome</keyword>
<evidence type="ECO:0000313" key="2">
    <source>
        <dbReference type="EMBL" id="GMM61705.1"/>
    </source>
</evidence>
<comment type="caution">
    <text evidence="2">The sequence shown here is derived from an EMBL/GenBank/DDBJ whole genome shotgun (WGS) entry which is preliminary data.</text>
</comment>
<reference evidence="2 3" key="1">
    <citation type="submission" date="2023-06" db="EMBL/GenBank/DDBJ databases">
        <title>Draft genome sequence of Novosphingobium sp. strain IK01.</title>
        <authorList>
            <person name="Hatamoto M."/>
            <person name="Ikarashi T."/>
            <person name="Yamaguchi T."/>
        </authorList>
    </citation>
    <scope>NUCLEOTIDE SEQUENCE [LARGE SCALE GENOMIC DNA]</scope>
    <source>
        <strain evidence="2 3">IK01</strain>
    </source>
</reference>
<accession>A0ABQ6P8X8</accession>
<dbReference type="InterPro" id="IPR009325">
    <property type="entry name" value="DUF983"/>
</dbReference>
<keyword evidence="1" id="KW-1133">Transmembrane helix</keyword>
<keyword evidence="1" id="KW-0812">Transmembrane</keyword>
<protein>
    <submittedName>
        <fullName evidence="2">DUF983 domain-containing protein</fullName>
    </submittedName>
</protein>
<proteinExistence type="predicted"/>
<keyword evidence="1" id="KW-0472">Membrane</keyword>
<feature type="transmembrane region" description="Helical" evidence="1">
    <location>
        <begin position="86"/>
        <end position="108"/>
    </location>
</feature>
<evidence type="ECO:0000313" key="3">
    <source>
        <dbReference type="Proteomes" id="UP001187221"/>
    </source>
</evidence>
<dbReference type="Proteomes" id="UP001187221">
    <property type="component" value="Unassembled WGS sequence"/>
</dbReference>
<evidence type="ECO:0000256" key="1">
    <source>
        <dbReference type="SAM" id="Phobius"/>
    </source>
</evidence>
<name>A0ABQ6P8X8_9SPHN</name>
<dbReference type="Pfam" id="PF06170">
    <property type="entry name" value="DUF983"/>
    <property type="match status" value="1"/>
</dbReference>
<gene>
    <name evidence="2" type="ORF">NUTIK01_24820</name>
</gene>
<dbReference type="EMBL" id="BTFW01000001">
    <property type="protein sequence ID" value="GMM61705.1"/>
    <property type="molecule type" value="Genomic_DNA"/>
</dbReference>